<organism evidence="1 2">
    <name type="scientific">Algoriphagus hitonicola</name>
    <dbReference type="NCBI Taxonomy" id="435880"/>
    <lineage>
        <taxon>Bacteria</taxon>
        <taxon>Pseudomonadati</taxon>
        <taxon>Bacteroidota</taxon>
        <taxon>Cytophagia</taxon>
        <taxon>Cytophagales</taxon>
        <taxon>Cyclobacteriaceae</taxon>
        <taxon>Algoriphagus</taxon>
    </lineage>
</organism>
<keyword evidence="2" id="KW-1185">Reference proteome</keyword>
<dbReference type="AlphaFoldDB" id="A0A1I2Q4U7"/>
<proteinExistence type="predicted"/>
<protein>
    <submittedName>
        <fullName evidence="1">Uncharacterized protein</fullName>
    </submittedName>
</protein>
<evidence type="ECO:0000313" key="1">
    <source>
        <dbReference type="EMBL" id="SFG20641.1"/>
    </source>
</evidence>
<dbReference type="STRING" id="435880.SAMN04487988_10223"/>
<accession>A0A1I2Q4U7</accession>
<name>A0A1I2Q4U7_9BACT</name>
<reference evidence="2" key="1">
    <citation type="submission" date="2016-10" db="EMBL/GenBank/DDBJ databases">
        <authorList>
            <person name="Varghese N."/>
            <person name="Submissions S."/>
        </authorList>
    </citation>
    <scope>NUCLEOTIDE SEQUENCE [LARGE SCALE GENOMIC DNA]</scope>
    <source>
        <strain evidence="2">DSM 19315</strain>
    </source>
</reference>
<dbReference type="Proteomes" id="UP000199642">
    <property type="component" value="Unassembled WGS sequence"/>
</dbReference>
<sequence>MEVFQRKDLRLKIELNKLVSASMIEATFGPKVFKLTKPKKHEIDTIKIIIKHTGK</sequence>
<dbReference type="EMBL" id="FOPC01000002">
    <property type="protein sequence ID" value="SFG20641.1"/>
    <property type="molecule type" value="Genomic_DNA"/>
</dbReference>
<evidence type="ECO:0000313" key="2">
    <source>
        <dbReference type="Proteomes" id="UP000199642"/>
    </source>
</evidence>
<gene>
    <name evidence="1" type="ORF">SAMN04487988_10223</name>
</gene>